<dbReference type="InterPro" id="IPR028082">
    <property type="entry name" value="Peripla_BP_I"/>
</dbReference>
<gene>
    <name evidence="3" type="ORF">EYF80_042809</name>
</gene>
<dbReference type="Gene3D" id="3.40.50.2300">
    <property type="match status" value="2"/>
</dbReference>
<feature type="signal peptide" evidence="2">
    <location>
        <begin position="1"/>
        <end position="26"/>
    </location>
</feature>
<dbReference type="OrthoDB" id="10629880at2759"/>
<accession>A0A4Z2G2B2</accession>
<dbReference type="AlphaFoldDB" id="A0A4Z2G2B2"/>
<comment type="caution">
    <text evidence="3">The sequence shown here is derived from an EMBL/GenBank/DDBJ whole genome shotgun (WGS) entry which is preliminary data.</text>
</comment>
<proteinExistence type="predicted"/>
<feature type="region of interest" description="Disordered" evidence="1">
    <location>
        <begin position="128"/>
        <end position="188"/>
    </location>
</feature>
<keyword evidence="4" id="KW-1185">Reference proteome</keyword>
<dbReference type="Proteomes" id="UP000314294">
    <property type="component" value="Unassembled WGS sequence"/>
</dbReference>
<name>A0A4Z2G2B2_9TELE</name>
<reference evidence="3 4" key="1">
    <citation type="submission" date="2019-03" db="EMBL/GenBank/DDBJ databases">
        <title>First draft genome of Liparis tanakae, snailfish: a comprehensive survey of snailfish specific genes.</title>
        <authorList>
            <person name="Kim W."/>
            <person name="Song I."/>
            <person name="Jeong J.-H."/>
            <person name="Kim D."/>
            <person name="Kim S."/>
            <person name="Ryu S."/>
            <person name="Song J.Y."/>
            <person name="Lee S.K."/>
        </authorList>
    </citation>
    <scope>NUCLEOTIDE SEQUENCE [LARGE SCALE GENOMIC DNA]</scope>
    <source>
        <tissue evidence="3">Muscle</tissue>
    </source>
</reference>
<dbReference type="SUPFAM" id="SSF53822">
    <property type="entry name" value="Periplasmic binding protein-like I"/>
    <property type="match status" value="1"/>
</dbReference>
<feature type="chain" id="PRO_5021380197" evidence="2">
    <location>
        <begin position="27"/>
        <end position="188"/>
    </location>
</feature>
<evidence type="ECO:0000313" key="4">
    <source>
        <dbReference type="Proteomes" id="UP000314294"/>
    </source>
</evidence>
<organism evidence="3 4">
    <name type="scientific">Liparis tanakae</name>
    <name type="common">Tanaka's snailfish</name>
    <dbReference type="NCBI Taxonomy" id="230148"/>
    <lineage>
        <taxon>Eukaryota</taxon>
        <taxon>Metazoa</taxon>
        <taxon>Chordata</taxon>
        <taxon>Craniata</taxon>
        <taxon>Vertebrata</taxon>
        <taxon>Euteleostomi</taxon>
        <taxon>Actinopterygii</taxon>
        <taxon>Neopterygii</taxon>
        <taxon>Teleostei</taxon>
        <taxon>Neoteleostei</taxon>
        <taxon>Acanthomorphata</taxon>
        <taxon>Eupercaria</taxon>
        <taxon>Perciformes</taxon>
        <taxon>Cottioidei</taxon>
        <taxon>Cottales</taxon>
        <taxon>Liparidae</taxon>
        <taxon>Liparis</taxon>
    </lineage>
</organism>
<evidence type="ECO:0000256" key="1">
    <source>
        <dbReference type="SAM" id="MobiDB-lite"/>
    </source>
</evidence>
<evidence type="ECO:0000256" key="2">
    <source>
        <dbReference type="SAM" id="SignalP"/>
    </source>
</evidence>
<keyword evidence="2" id="KW-0732">Signal</keyword>
<feature type="compositionally biased region" description="Pro residues" evidence="1">
    <location>
        <begin position="147"/>
        <end position="160"/>
    </location>
</feature>
<evidence type="ECO:0000313" key="3">
    <source>
        <dbReference type="EMBL" id="TNN46984.1"/>
    </source>
</evidence>
<dbReference type="EMBL" id="SRLO01000763">
    <property type="protein sequence ID" value="TNN46984.1"/>
    <property type="molecule type" value="Genomic_DNA"/>
</dbReference>
<sequence length="188" mass="21093">MPSTQKWAEQGWALLQLLLVASFSQTKELVCRQRGVPESPQFYKDGDIMLGGIFSFHSSWKDRQDTYNQKPLPLQCTSDKTKYPSFLRTIPSDYYQSRALAQLEQAVEKRRFLKALQGPLALRLRPVPQDLSELPTPEPRDLSELPTPVPLDPSELPTPVPAGFSSPSPYPEPQSPYVLSPVPQSPSS</sequence>
<protein>
    <submittedName>
        <fullName evidence="3">Uncharacterized protein</fullName>
    </submittedName>
</protein>